<evidence type="ECO:0000259" key="9">
    <source>
        <dbReference type="Pfam" id="PF26577"/>
    </source>
</evidence>
<feature type="active site" evidence="6">
    <location>
        <position position="229"/>
    </location>
</feature>
<evidence type="ECO:0000313" key="11">
    <source>
        <dbReference type="Proteomes" id="UP000014480"/>
    </source>
</evidence>
<dbReference type="PIRSF" id="PIRSF017250">
    <property type="entry name" value="tRNA_splic_SEN34"/>
    <property type="match status" value="1"/>
</dbReference>
<dbReference type="AlphaFoldDB" id="A0A484FIG1"/>
<evidence type="ECO:0000256" key="2">
    <source>
        <dbReference type="ARBA" id="ARBA00022694"/>
    </source>
</evidence>
<dbReference type="GO" id="GO:0000213">
    <property type="term" value="F:tRNA-intron lyase activity"/>
    <property type="evidence" value="ECO:0007669"/>
    <property type="project" value="UniProtKB-UniRule"/>
</dbReference>
<dbReference type="FunFam" id="3.40.1350.10:FF:000008">
    <property type="entry name" value="tRNA-splicing endonuclease subunit Sen34"/>
    <property type="match status" value="1"/>
</dbReference>
<reference evidence="11" key="2">
    <citation type="journal article" date="2019" name="Mol. Plant Microbe Interact.">
        <title>Genome sequence resources for four phytopathogenic fungi from the Colletotrichum orbiculare species complex.</title>
        <authorList>
            <person name="Gan P."/>
            <person name="Tsushima A."/>
            <person name="Narusaka M."/>
            <person name="Narusaka Y."/>
            <person name="Takano Y."/>
            <person name="Kubo Y."/>
            <person name="Shirasu K."/>
        </authorList>
    </citation>
    <scope>GENOME REANNOTATION</scope>
    <source>
        <strain evidence="11">104-T / ATCC 96160 / CBS 514.97 / LARS 414 / MAFF 240422</strain>
    </source>
</reference>
<evidence type="ECO:0000259" key="8">
    <source>
        <dbReference type="Pfam" id="PF01974"/>
    </source>
</evidence>
<dbReference type="PANTHER" id="PTHR13070">
    <property type="entry name" value="TRNA-SPLICING ENDONUCLEASE SUBUNIT SEN34-RELATED"/>
    <property type="match status" value="1"/>
</dbReference>
<dbReference type="PANTHER" id="PTHR13070:SF0">
    <property type="entry name" value="TRNA-SPLICING ENDONUCLEASE SUBUNIT SEN34"/>
    <property type="match status" value="1"/>
</dbReference>
<name>A0A484FIG1_COLOR</name>
<feature type="domain" description="tRNA intron endonuclease catalytic" evidence="8">
    <location>
        <begin position="168"/>
        <end position="233"/>
    </location>
</feature>
<dbReference type="InterPro" id="IPR016690">
    <property type="entry name" value="TSEN34"/>
</dbReference>
<dbReference type="SUPFAM" id="SSF53032">
    <property type="entry name" value="tRNA-intron endonuclease catalytic domain-like"/>
    <property type="match status" value="1"/>
</dbReference>
<evidence type="ECO:0000256" key="3">
    <source>
        <dbReference type="ARBA" id="ARBA00023239"/>
    </source>
</evidence>
<dbReference type="InterPro" id="IPR059049">
    <property type="entry name" value="TSEN34_N"/>
</dbReference>
<protein>
    <recommendedName>
        <fullName evidence="5">tRNA-splicing endonuclease subunit Sen34</fullName>
        <ecNumber evidence="5">4.6.1.16</ecNumber>
    </recommendedName>
</protein>
<proteinExistence type="inferred from homology"/>
<sequence length="258" mass="27988">MAGHSAAPEVRISKIADRFLVFDAADVASIRRNHNICSVLPLELLPEEASVLVEHKVGRMVDETAIHLSSLQPTDTGSRAVYVALLKDRRGKARKLSAEEQTKKSAAEQARRPVPRATDTSRSASGSSSADGLEIRPLTVTLSTSCGLSGPVEHRDAVLRTRVGPLHRYLQSRGYFMTPGLRFGADYSVYPGDPLRYHAHFLATSYDLDGNIPMLDVVGSGRLGTSVKKGFLFGGCVPNPENPATELVRTFCVEWAGM</sequence>
<evidence type="ECO:0000256" key="4">
    <source>
        <dbReference type="ARBA" id="ARBA00059865"/>
    </source>
</evidence>
<dbReference type="GO" id="GO:0003676">
    <property type="term" value="F:nucleic acid binding"/>
    <property type="evidence" value="ECO:0007669"/>
    <property type="project" value="InterPro"/>
</dbReference>
<dbReference type="CDD" id="cd22363">
    <property type="entry name" value="tRNA-intron_lyase_C"/>
    <property type="match status" value="1"/>
</dbReference>
<dbReference type="Pfam" id="PF01974">
    <property type="entry name" value="tRNA_int_endo"/>
    <property type="match status" value="1"/>
</dbReference>
<gene>
    <name evidence="10" type="primary">tsp-4</name>
    <name evidence="10" type="ORF">Cob_v009714</name>
</gene>
<dbReference type="InterPro" id="IPR036167">
    <property type="entry name" value="tRNA_intron_Endo_cat-like_sf"/>
</dbReference>
<feature type="domain" description="TSEN34 N-terminal" evidence="9">
    <location>
        <begin position="10"/>
        <end position="63"/>
    </location>
</feature>
<dbReference type="Gene3D" id="3.40.1350.10">
    <property type="match status" value="1"/>
</dbReference>
<dbReference type="InterPro" id="IPR011856">
    <property type="entry name" value="tRNA_endonuc-like_dom_sf"/>
</dbReference>
<keyword evidence="3 5" id="KW-0456">Lyase</keyword>
<feature type="compositionally biased region" description="Low complexity" evidence="7">
    <location>
        <begin position="116"/>
        <end position="131"/>
    </location>
</feature>
<feature type="compositionally biased region" description="Basic and acidic residues" evidence="7">
    <location>
        <begin position="96"/>
        <end position="111"/>
    </location>
</feature>
<dbReference type="Pfam" id="PF26577">
    <property type="entry name" value="TSEN34_N"/>
    <property type="match status" value="1"/>
</dbReference>
<evidence type="ECO:0000256" key="7">
    <source>
        <dbReference type="SAM" id="MobiDB-lite"/>
    </source>
</evidence>
<dbReference type="GO" id="GO:0000379">
    <property type="term" value="P:tRNA-type intron splice site recognition and cleavage"/>
    <property type="evidence" value="ECO:0007669"/>
    <property type="project" value="UniProtKB-UniRule"/>
</dbReference>
<comment type="function">
    <text evidence="4">Constitutes one of the two catalytic subunit of the tRNA-splicing endonuclease complex, a complex responsible for identification and cleavage of the splice sites in pre-tRNA. It cleaves pre-tRNA at the 5'- and 3'-splice sites to release the intron. The products are an intron and two tRNA half-molecules bearing 2',3'-cyclic phosphate and 5'-OH termini. There are no conserved sequences at the splice sites, but the intron is invariably located at the same site in the gene, placing the splice sites an invariant distance from the constant structural features of the tRNA body. It probably carries the active site for 3'-splice site cleavage.</text>
</comment>
<feature type="active site" evidence="6">
    <location>
        <position position="198"/>
    </location>
</feature>
<accession>A0A484FIG1</accession>
<dbReference type="Proteomes" id="UP000014480">
    <property type="component" value="Unassembled WGS sequence"/>
</dbReference>
<comment type="caution">
    <text evidence="10">The sequence shown here is derived from an EMBL/GenBank/DDBJ whole genome shotgun (WGS) entry which is preliminary data.</text>
</comment>
<dbReference type="InterPro" id="IPR006677">
    <property type="entry name" value="tRNA_intron_Endonuc_cat-like"/>
</dbReference>
<keyword evidence="11" id="KW-1185">Reference proteome</keyword>
<evidence type="ECO:0000256" key="6">
    <source>
        <dbReference type="PIRSR" id="PIRSR017250-50"/>
    </source>
</evidence>
<dbReference type="EC" id="4.6.1.16" evidence="5"/>
<keyword evidence="10" id="KW-0255">Endonuclease</keyword>
<organism evidence="10 11">
    <name type="scientific">Colletotrichum orbiculare (strain 104-T / ATCC 96160 / CBS 514.97 / LARS 414 / MAFF 240422)</name>
    <name type="common">Cucumber anthracnose fungus</name>
    <name type="synonym">Colletotrichum lagenarium</name>
    <dbReference type="NCBI Taxonomy" id="1213857"/>
    <lineage>
        <taxon>Eukaryota</taxon>
        <taxon>Fungi</taxon>
        <taxon>Dikarya</taxon>
        <taxon>Ascomycota</taxon>
        <taxon>Pezizomycotina</taxon>
        <taxon>Sordariomycetes</taxon>
        <taxon>Hypocreomycetidae</taxon>
        <taxon>Glomerellales</taxon>
        <taxon>Glomerellaceae</taxon>
        <taxon>Colletotrichum</taxon>
        <taxon>Colletotrichum orbiculare species complex</taxon>
    </lineage>
</organism>
<dbReference type="EMBL" id="AMCV02000030">
    <property type="protein sequence ID" value="TDZ17364.1"/>
    <property type="molecule type" value="Genomic_DNA"/>
</dbReference>
<keyword evidence="10" id="KW-0540">Nuclease</keyword>
<feature type="region of interest" description="Disordered" evidence="7">
    <location>
        <begin position="93"/>
        <end position="131"/>
    </location>
</feature>
<evidence type="ECO:0000256" key="1">
    <source>
        <dbReference type="ARBA" id="ARBA00008078"/>
    </source>
</evidence>
<dbReference type="STRING" id="1213857.A0A484FIG1"/>
<keyword evidence="2 5" id="KW-0819">tRNA processing</keyword>
<dbReference type="OrthoDB" id="48041at2759"/>
<reference evidence="11" key="1">
    <citation type="journal article" date="2013" name="New Phytol.">
        <title>Comparative genomic and transcriptomic analyses reveal the hemibiotrophic stage shift of Colletotrichum fungi.</title>
        <authorList>
            <person name="Gan P."/>
            <person name="Ikeda K."/>
            <person name="Irieda H."/>
            <person name="Narusaka M."/>
            <person name="O'Connell R.J."/>
            <person name="Narusaka Y."/>
            <person name="Takano Y."/>
            <person name="Kubo Y."/>
            <person name="Shirasu K."/>
        </authorList>
    </citation>
    <scope>NUCLEOTIDE SEQUENCE [LARGE SCALE GENOMIC DNA]</scope>
    <source>
        <strain evidence="11">104-T / ATCC 96160 / CBS 514.97 / LARS 414 / MAFF 240422</strain>
    </source>
</reference>
<dbReference type="GO" id="GO:0000214">
    <property type="term" value="C:tRNA-intron endonuclease complex"/>
    <property type="evidence" value="ECO:0007669"/>
    <property type="project" value="UniProtKB-UniRule"/>
</dbReference>
<evidence type="ECO:0000313" key="10">
    <source>
        <dbReference type="EMBL" id="TDZ17364.1"/>
    </source>
</evidence>
<feature type="active site" evidence="6">
    <location>
        <position position="190"/>
    </location>
</feature>
<comment type="similarity">
    <text evidence="1 5">Belongs to the tRNA-intron endonuclease family.</text>
</comment>
<keyword evidence="10" id="KW-0378">Hydrolase</keyword>
<evidence type="ECO:0000256" key="5">
    <source>
        <dbReference type="PIRNR" id="PIRNR017250"/>
    </source>
</evidence>